<dbReference type="PRINTS" id="PR00344">
    <property type="entry name" value="BCTRLSENSOR"/>
</dbReference>
<dbReference type="InterPro" id="IPR000700">
    <property type="entry name" value="PAS-assoc_C"/>
</dbReference>
<evidence type="ECO:0000259" key="14">
    <source>
        <dbReference type="PROSITE" id="PS50113"/>
    </source>
</evidence>
<dbReference type="InterPro" id="IPR003661">
    <property type="entry name" value="HisK_dim/P_dom"/>
</dbReference>
<feature type="domain" description="PAC" evidence="14">
    <location>
        <begin position="742"/>
        <end position="798"/>
    </location>
</feature>
<comment type="catalytic activity">
    <reaction evidence="1">
        <text>ATP + protein L-histidine = ADP + protein N-phospho-L-histidine.</text>
        <dbReference type="EC" id="2.7.13.3"/>
    </reaction>
</comment>
<feature type="domain" description="Response regulatory" evidence="12">
    <location>
        <begin position="1231"/>
        <end position="1347"/>
    </location>
</feature>
<evidence type="ECO:0000256" key="6">
    <source>
        <dbReference type="ARBA" id="ARBA00022777"/>
    </source>
</evidence>
<dbReference type="CDD" id="cd00130">
    <property type="entry name" value="PAS"/>
    <property type="match status" value="2"/>
</dbReference>
<dbReference type="InterPro" id="IPR003018">
    <property type="entry name" value="GAF"/>
</dbReference>
<feature type="domain" description="Histidine kinase" evidence="11">
    <location>
        <begin position="988"/>
        <end position="1211"/>
    </location>
</feature>
<dbReference type="Gene3D" id="3.30.450.40">
    <property type="match status" value="1"/>
</dbReference>
<dbReference type="NCBIfam" id="TIGR00229">
    <property type="entry name" value="sensory_box"/>
    <property type="match status" value="2"/>
</dbReference>
<dbReference type="SUPFAM" id="SSF53850">
    <property type="entry name" value="Periplasmic binding protein-like II"/>
    <property type="match status" value="2"/>
</dbReference>
<keyword evidence="10" id="KW-1133">Transmembrane helix</keyword>
<dbReference type="GO" id="GO:0000155">
    <property type="term" value="F:phosphorelay sensor kinase activity"/>
    <property type="evidence" value="ECO:0007669"/>
    <property type="project" value="InterPro"/>
</dbReference>
<dbReference type="GO" id="GO:0005524">
    <property type="term" value="F:ATP binding"/>
    <property type="evidence" value="ECO:0007669"/>
    <property type="project" value="UniProtKB-KW"/>
</dbReference>
<dbReference type="Pfam" id="PF00497">
    <property type="entry name" value="SBP_bac_3"/>
    <property type="match status" value="2"/>
</dbReference>
<protein>
    <recommendedName>
        <fullName evidence="2">histidine kinase</fullName>
        <ecNumber evidence="2">2.7.13.3</ecNumber>
    </recommendedName>
</protein>
<feature type="transmembrane region" description="Helical" evidence="10">
    <location>
        <begin position="505"/>
        <end position="528"/>
    </location>
</feature>
<feature type="domain" description="PAC" evidence="14">
    <location>
        <begin position="620"/>
        <end position="672"/>
    </location>
</feature>
<dbReference type="CDD" id="cd00082">
    <property type="entry name" value="HisKA"/>
    <property type="match status" value="1"/>
</dbReference>
<dbReference type="SUPFAM" id="SSF55874">
    <property type="entry name" value="ATPase domain of HSP90 chaperone/DNA topoisomerase II/histidine kinase"/>
    <property type="match status" value="1"/>
</dbReference>
<dbReference type="PROSITE" id="PS50109">
    <property type="entry name" value="HIS_KIN"/>
    <property type="match status" value="1"/>
</dbReference>
<dbReference type="PROSITE" id="PS50113">
    <property type="entry name" value="PAC"/>
    <property type="match status" value="2"/>
</dbReference>
<dbReference type="CDD" id="cd13704">
    <property type="entry name" value="PBP2_HisK"/>
    <property type="match status" value="2"/>
</dbReference>
<feature type="domain" description="PAS" evidence="13">
    <location>
        <begin position="673"/>
        <end position="719"/>
    </location>
</feature>
<evidence type="ECO:0000259" key="13">
    <source>
        <dbReference type="PROSITE" id="PS50112"/>
    </source>
</evidence>
<dbReference type="PROSITE" id="PS50112">
    <property type="entry name" value="PAS"/>
    <property type="match status" value="2"/>
</dbReference>
<dbReference type="InterPro" id="IPR013656">
    <property type="entry name" value="PAS_4"/>
</dbReference>
<keyword evidence="3 9" id="KW-0597">Phosphoprotein</keyword>
<dbReference type="InterPro" id="IPR036890">
    <property type="entry name" value="HATPase_C_sf"/>
</dbReference>
<evidence type="ECO:0000256" key="8">
    <source>
        <dbReference type="ARBA" id="ARBA00023012"/>
    </source>
</evidence>
<feature type="domain" description="PAS" evidence="13">
    <location>
        <begin position="544"/>
        <end position="615"/>
    </location>
</feature>
<dbReference type="Pfam" id="PF00072">
    <property type="entry name" value="Response_reg"/>
    <property type="match status" value="1"/>
</dbReference>
<dbReference type="Gene3D" id="3.40.190.10">
    <property type="entry name" value="Periplasmic binding protein-like II"/>
    <property type="match status" value="4"/>
</dbReference>
<dbReference type="SUPFAM" id="SSF47384">
    <property type="entry name" value="Homodimeric domain of signal transducing histidine kinase"/>
    <property type="match status" value="1"/>
</dbReference>
<dbReference type="InterPro" id="IPR036097">
    <property type="entry name" value="HisK_dim/P_sf"/>
</dbReference>
<evidence type="ECO:0000256" key="5">
    <source>
        <dbReference type="ARBA" id="ARBA00022741"/>
    </source>
</evidence>
<dbReference type="Pfam" id="PF02518">
    <property type="entry name" value="HATPase_c"/>
    <property type="match status" value="1"/>
</dbReference>
<dbReference type="InterPro" id="IPR001789">
    <property type="entry name" value="Sig_transdc_resp-reg_receiver"/>
</dbReference>
<dbReference type="Gene3D" id="1.10.287.130">
    <property type="match status" value="1"/>
</dbReference>
<evidence type="ECO:0000259" key="11">
    <source>
        <dbReference type="PROSITE" id="PS50109"/>
    </source>
</evidence>
<dbReference type="Gene3D" id="3.40.50.2300">
    <property type="match status" value="1"/>
</dbReference>
<evidence type="ECO:0000256" key="2">
    <source>
        <dbReference type="ARBA" id="ARBA00012438"/>
    </source>
</evidence>
<proteinExistence type="predicted"/>
<gene>
    <name evidence="15" type="ORF">SAMN02745216_04238</name>
</gene>
<dbReference type="InterPro" id="IPR011006">
    <property type="entry name" value="CheY-like_superfamily"/>
</dbReference>
<dbReference type="SUPFAM" id="SSF52172">
    <property type="entry name" value="CheY-like"/>
    <property type="match status" value="1"/>
</dbReference>
<evidence type="ECO:0000313" key="16">
    <source>
        <dbReference type="Proteomes" id="UP000183994"/>
    </source>
</evidence>
<dbReference type="Pfam" id="PF13426">
    <property type="entry name" value="PAS_9"/>
    <property type="match status" value="1"/>
</dbReference>
<keyword evidence="5" id="KW-0547">Nucleotide-binding</keyword>
<dbReference type="Pfam" id="PF00512">
    <property type="entry name" value="HisKA"/>
    <property type="match status" value="1"/>
</dbReference>
<dbReference type="SMART" id="SM00091">
    <property type="entry name" value="PAS"/>
    <property type="match status" value="2"/>
</dbReference>
<sequence length="1354" mass="151966">MTSYRMHSYRYCYFPYALTIICLTIVFLGGNFALAKENAFSNQQVLRSAAEIDYPPFSAIDKNGQAIGFSVELMRAALKSMGREVTFRTGLWPQVKGWLEQGEVQALPLVGRTPEREAAFDFTFPYMSIHGAIVVREGEAGIRDLEDLKGREVAVMKSDNAEEFLRREDPGAIIHTTDTFEQALAELSQGRYDAVVIQRLVALRLIQEARLTNLKIINKPIEGFRQDFCFAVKEGDRDTLALLNEGLSLVMADGTYRHLHAKWFAALQLPTNRRIIIGGDYNYPPYEFLNENNLPAGMNVDLTRAIAREMGLNIDIRLGPWSKAVEDLENGAIDALEGMFYSPERDLKFDFTPPHTLNHYVSITRKGEGPPPLSMEELTGKSIVVQKGDMIYSYAVKHGLKDNISLKDTQEDVLRGVSNGIYDCALSARVTTLYLINKNNWTNLELGRQPILTTEYCYAVPNGHKALLAQFSEGLKIIEETGEYRRIRNKWLGLYEESHTNLTAIIRYVAIVAIPLLLLLLAFFLWSWSLRKQVAARTAELQKSEEQYRLLADNTLDVIWTLNPKLEFTYINPAIIELTGYTAEKWINTPLSDHCDAANLEFIKQVFAEEAAKGPEGPGVIFEAEWLKKNGEPVQVEIHGKVLHDENGQVSKFQGTARDITMRKQAENELRQRESQYNAIVENSGDYIMRYDRSHRHIFANREAIEATGLTPEQYLGKTHREMGFPKHLCELWENSIDEVFLTGEVRCVDFDVELENGWVSLEMQLNPEFNEEGSVQSVIGISRDITKRKAAQQEDRLNKGRLEIIHVIQNLTDISEKKVCDIILERMVDLLDSEIGFLGFMSKDEKIMHIHAWSSSAMEQCTIQHKPITFSIAEAGVWGEPVRNRKAIIINDYNKPHPAKKGCPEGHVAISRFLSVPVFDSGRIVMLAAVANKVNPYTESDLRQFELLIGSAWEQIQRRRMEKERESLITQLQRAQKMESIGNLAGGIAHDFNNLLSPIVGMSEILLEDLPPGSLEYENAQEIFTAGKRATDLVNQILAFSRQSEHKKIPVLVQKILREVLKLSRSTIPADIQISQDIMSDCGPVIADPTQIHQLVMNFITNAYHAVEKTGGEIFVQLKETKLSAEEIGSKPLGPGRYAVLVISDNGEGINPAILDKIFEPYFTTKELGKGTGLGLAVAYGIIKEHKGDISVESELGSGTAFTIHLPIMEKSVSEGPAPLTQSDPKGNERILLVDDEEAVAKLEKQMIERLGYHVTACTSSTEALRVFEANPQDFDLVLSDMTMPGMTGDLLSIKMRSIRPDMPVIICTGFSEKINGENAKAAGIKGLLMKPIIKSEMAKLIRNVLDEAKTSN</sequence>
<evidence type="ECO:0000256" key="4">
    <source>
        <dbReference type="ARBA" id="ARBA00022679"/>
    </source>
</evidence>
<dbReference type="SMART" id="SM00065">
    <property type="entry name" value="GAF"/>
    <property type="match status" value="1"/>
</dbReference>
<dbReference type="SMART" id="SM00448">
    <property type="entry name" value="REC"/>
    <property type="match status" value="1"/>
</dbReference>
<keyword evidence="10" id="KW-0472">Membrane</keyword>
<dbReference type="InterPro" id="IPR000014">
    <property type="entry name" value="PAS"/>
</dbReference>
<dbReference type="Gene3D" id="3.30.450.20">
    <property type="entry name" value="PAS domain"/>
    <property type="match status" value="2"/>
</dbReference>
<dbReference type="PANTHER" id="PTHR43065">
    <property type="entry name" value="SENSOR HISTIDINE KINASE"/>
    <property type="match status" value="1"/>
</dbReference>
<dbReference type="Gene3D" id="3.30.565.10">
    <property type="entry name" value="Histidine kinase-like ATPase, C-terminal domain"/>
    <property type="match status" value="1"/>
</dbReference>
<dbReference type="SUPFAM" id="SSF55785">
    <property type="entry name" value="PYP-like sensor domain (PAS domain)"/>
    <property type="match status" value="2"/>
</dbReference>
<dbReference type="Pfam" id="PF08448">
    <property type="entry name" value="PAS_4"/>
    <property type="match status" value="1"/>
</dbReference>
<organism evidence="15 16">
    <name type="scientific">Desulfatibacillum alkenivorans DSM 16219</name>
    <dbReference type="NCBI Taxonomy" id="1121393"/>
    <lineage>
        <taxon>Bacteria</taxon>
        <taxon>Pseudomonadati</taxon>
        <taxon>Thermodesulfobacteriota</taxon>
        <taxon>Desulfobacteria</taxon>
        <taxon>Desulfobacterales</taxon>
        <taxon>Desulfatibacillaceae</taxon>
        <taxon>Desulfatibacillum</taxon>
    </lineage>
</organism>
<evidence type="ECO:0000256" key="10">
    <source>
        <dbReference type="SAM" id="Phobius"/>
    </source>
</evidence>
<dbReference type="InterPro" id="IPR029016">
    <property type="entry name" value="GAF-like_dom_sf"/>
</dbReference>
<keyword evidence="7" id="KW-0067">ATP-binding</keyword>
<evidence type="ECO:0000313" key="15">
    <source>
        <dbReference type="EMBL" id="SHK87519.1"/>
    </source>
</evidence>
<keyword evidence="10" id="KW-0812">Transmembrane</keyword>
<dbReference type="InterPro" id="IPR004358">
    <property type="entry name" value="Sig_transdc_His_kin-like_C"/>
</dbReference>
<dbReference type="SUPFAM" id="SSF55781">
    <property type="entry name" value="GAF domain-like"/>
    <property type="match status" value="1"/>
</dbReference>
<reference evidence="16" key="1">
    <citation type="submission" date="2016-11" db="EMBL/GenBank/DDBJ databases">
        <authorList>
            <person name="Varghese N."/>
            <person name="Submissions S."/>
        </authorList>
    </citation>
    <scope>NUCLEOTIDE SEQUENCE [LARGE SCALE GENOMIC DNA]</scope>
    <source>
        <strain evidence="16">DSM 16219</strain>
    </source>
</reference>
<dbReference type="SMART" id="SM00086">
    <property type="entry name" value="PAC"/>
    <property type="match status" value="2"/>
</dbReference>
<dbReference type="InterPro" id="IPR005467">
    <property type="entry name" value="His_kinase_dom"/>
</dbReference>
<evidence type="ECO:0000256" key="3">
    <source>
        <dbReference type="ARBA" id="ARBA00022553"/>
    </source>
</evidence>
<dbReference type="CDD" id="cd00156">
    <property type="entry name" value="REC"/>
    <property type="match status" value="1"/>
</dbReference>
<dbReference type="EC" id="2.7.13.3" evidence="2"/>
<keyword evidence="4" id="KW-0808">Transferase</keyword>
<dbReference type="STRING" id="1121393.SAMN02745216_04238"/>
<dbReference type="SMART" id="SM00387">
    <property type="entry name" value="HATPase_c"/>
    <property type="match status" value="1"/>
</dbReference>
<evidence type="ECO:0000256" key="7">
    <source>
        <dbReference type="ARBA" id="ARBA00022840"/>
    </source>
</evidence>
<dbReference type="SMART" id="SM00062">
    <property type="entry name" value="PBPb"/>
    <property type="match status" value="2"/>
</dbReference>
<evidence type="ECO:0000256" key="1">
    <source>
        <dbReference type="ARBA" id="ARBA00000085"/>
    </source>
</evidence>
<evidence type="ECO:0000259" key="12">
    <source>
        <dbReference type="PROSITE" id="PS50110"/>
    </source>
</evidence>
<name>A0A1M6W1J2_9BACT</name>
<dbReference type="InterPro" id="IPR035965">
    <property type="entry name" value="PAS-like_dom_sf"/>
</dbReference>
<dbReference type="PANTHER" id="PTHR43065:SF46">
    <property type="entry name" value="C4-DICARBOXYLATE TRANSPORT SENSOR PROTEIN DCTB"/>
    <property type="match status" value="1"/>
</dbReference>
<dbReference type="InterPro" id="IPR003594">
    <property type="entry name" value="HATPase_dom"/>
</dbReference>
<keyword evidence="16" id="KW-1185">Reference proteome</keyword>
<dbReference type="Pfam" id="PF13185">
    <property type="entry name" value="GAF_2"/>
    <property type="match status" value="1"/>
</dbReference>
<dbReference type="InterPro" id="IPR001638">
    <property type="entry name" value="Solute-binding_3/MltF_N"/>
</dbReference>
<dbReference type="Proteomes" id="UP000183994">
    <property type="component" value="Unassembled WGS sequence"/>
</dbReference>
<dbReference type="PROSITE" id="PS50110">
    <property type="entry name" value="RESPONSE_REGULATORY"/>
    <property type="match status" value="1"/>
</dbReference>
<dbReference type="EMBL" id="FQZU01000036">
    <property type="protein sequence ID" value="SHK87519.1"/>
    <property type="molecule type" value="Genomic_DNA"/>
</dbReference>
<keyword evidence="6 15" id="KW-0418">Kinase</keyword>
<dbReference type="InterPro" id="IPR001610">
    <property type="entry name" value="PAC"/>
</dbReference>
<keyword evidence="8" id="KW-0902">Two-component regulatory system</keyword>
<accession>A0A1M6W1J2</accession>
<dbReference type="SMART" id="SM00388">
    <property type="entry name" value="HisKA"/>
    <property type="match status" value="1"/>
</dbReference>
<evidence type="ECO:0000256" key="9">
    <source>
        <dbReference type="PROSITE-ProRule" id="PRU00169"/>
    </source>
</evidence>
<feature type="modified residue" description="4-aspartylphosphate" evidence="9">
    <location>
        <position position="1282"/>
    </location>
</feature>